<name>A0A5B8J5K0_9ACTN</name>
<feature type="chain" id="PRO_5022703062" description="Secreted protein" evidence="1">
    <location>
        <begin position="31"/>
        <end position="99"/>
    </location>
</feature>
<evidence type="ECO:0000313" key="2">
    <source>
        <dbReference type="EMBL" id="QDY76526.1"/>
    </source>
</evidence>
<reference evidence="2 3" key="1">
    <citation type="submission" date="2019-07" db="EMBL/GenBank/DDBJ databases">
        <authorList>
            <person name="Zhu P."/>
        </authorList>
    </citation>
    <scope>NUCLEOTIDE SEQUENCE [LARGE SCALE GENOMIC DNA]</scope>
    <source>
        <strain evidence="2 3">SSL-25</strain>
    </source>
</reference>
<sequence length="99" mass="10620">MRRLATVLTTLTAAAALAVAIPQSASPAFAATGELILNGTVHVDPSGCYRSDRRPLFVDNRTDSYVFVYERADCAGRTIGIVRPDQRSSWPLGRAVAAQ</sequence>
<evidence type="ECO:0000313" key="3">
    <source>
        <dbReference type="Proteomes" id="UP000320580"/>
    </source>
</evidence>
<keyword evidence="1" id="KW-0732">Signal</keyword>
<dbReference type="AlphaFoldDB" id="A0A5B8J5K0"/>
<dbReference type="EMBL" id="CP042266">
    <property type="protein sequence ID" value="QDY76526.1"/>
    <property type="molecule type" value="Genomic_DNA"/>
</dbReference>
<organism evidence="2 3">
    <name type="scientific">Streptomyces qinzhouensis</name>
    <dbReference type="NCBI Taxonomy" id="2599401"/>
    <lineage>
        <taxon>Bacteria</taxon>
        <taxon>Bacillati</taxon>
        <taxon>Actinomycetota</taxon>
        <taxon>Actinomycetes</taxon>
        <taxon>Kitasatosporales</taxon>
        <taxon>Streptomycetaceae</taxon>
        <taxon>Streptomyces</taxon>
    </lineage>
</organism>
<gene>
    <name evidence="2" type="ORF">FQU76_08250</name>
</gene>
<dbReference type="RefSeq" id="WP_146479822.1">
    <property type="nucleotide sequence ID" value="NZ_CP042266.1"/>
</dbReference>
<feature type="signal peptide" evidence="1">
    <location>
        <begin position="1"/>
        <end position="30"/>
    </location>
</feature>
<proteinExistence type="predicted"/>
<evidence type="ECO:0008006" key="4">
    <source>
        <dbReference type="Google" id="ProtNLM"/>
    </source>
</evidence>
<dbReference type="Proteomes" id="UP000320580">
    <property type="component" value="Chromosome"/>
</dbReference>
<dbReference type="KEGG" id="sqz:FQU76_08250"/>
<protein>
    <recommendedName>
        <fullName evidence="4">Secreted protein</fullName>
    </recommendedName>
</protein>
<evidence type="ECO:0000256" key="1">
    <source>
        <dbReference type="SAM" id="SignalP"/>
    </source>
</evidence>
<accession>A0A5B8J5K0</accession>
<dbReference type="OrthoDB" id="4567904at2"/>
<keyword evidence="3" id="KW-1185">Reference proteome</keyword>